<dbReference type="HOGENOM" id="CLU_010480_4_0_1"/>
<feature type="transmembrane region" description="Helical" evidence="4">
    <location>
        <begin position="46"/>
        <end position="67"/>
    </location>
</feature>
<feature type="transmembrane region" description="Helical" evidence="4">
    <location>
        <begin position="131"/>
        <end position="148"/>
    </location>
</feature>
<evidence type="ECO:0000313" key="7">
    <source>
        <dbReference type="Proteomes" id="UP000016931"/>
    </source>
</evidence>
<evidence type="ECO:0000256" key="4">
    <source>
        <dbReference type="SAM" id="Phobius"/>
    </source>
</evidence>
<keyword evidence="7" id="KW-1185">Reference proteome</keyword>
<dbReference type="OMA" id="FKFEVAY"/>
<evidence type="ECO:0000259" key="5">
    <source>
        <dbReference type="PROSITE" id="PS50222"/>
    </source>
</evidence>
<dbReference type="PROSITE" id="PS50222">
    <property type="entry name" value="EF_HAND_2"/>
    <property type="match status" value="1"/>
</dbReference>
<dbReference type="Gene3D" id="1.10.238.10">
    <property type="entry name" value="EF-hand"/>
    <property type="match status" value="1"/>
</dbReference>
<dbReference type="AlphaFoldDB" id="M3ASI0"/>
<organism evidence="6 7">
    <name type="scientific">Sphaerulina musiva (strain SO2202)</name>
    <name type="common">Poplar stem canker fungus</name>
    <name type="synonym">Septoria musiva</name>
    <dbReference type="NCBI Taxonomy" id="692275"/>
    <lineage>
        <taxon>Eukaryota</taxon>
        <taxon>Fungi</taxon>
        <taxon>Dikarya</taxon>
        <taxon>Ascomycota</taxon>
        <taxon>Pezizomycotina</taxon>
        <taxon>Dothideomycetes</taxon>
        <taxon>Dothideomycetidae</taxon>
        <taxon>Mycosphaerellales</taxon>
        <taxon>Mycosphaerellaceae</taxon>
        <taxon>Sphaerulina</taxon>
    </lineage>
</organism>
<gene>
    <name evidence="6" type="ORF">SEPMUDRAFT_53611</name>
</gene>
<evidence type="ECO:0000256" key="1">
    <source>
        <dbReference type="ARBA" id="ARBA00004127"/>
    </source>
</evidence>
<keyword evidence="4" id="KW-0812">Transmembrane</keyword>
<feature type="transmembrane region" description="Helical" evidence="4">
    <location>
        <begin position="384"/>
        <end position="410"/>
    </location>
</feature>
<keyword evidence="3 4" id="KW-0472">Membrane</keyword>
<dbReference type="PIRSF" id="PIRSF017209">
    <property type="entry name" value="Memb_At2g17000_prd"/>
    <property type="match status" value="1"/>
</dbReference>
<keyword evidence="3" id="KW-0256">Endoplasmic reticulum</keyword>
<dbReference type="InterPro" id="IPR018247">
    <property type="entry name" value="EF_Hand_1_Ca_BS"/>
</dbReference>
<dbReference type="GO" id="GO:0005789">
    <property type="term" value="C:endoplasmic reticulum membrane"/>
    <property type="evidence" value="ECO:0007669"/>
    <property type="project" value="UniProtKB-SubCell"/>
</dbReference>
<dbReference type="GO" id="GO:0005509">
    <property type="term" value="F:calcium ion binding"/>
    <property type="evidence" value="ECO:0007669"/>
    <property type="project" value="InterPro"/>
</dbReference>
<keyword evidence="4" id="KW-1133">Transmembrane helix</keyword>
<dbReference type="PROSITE" id="PS00018">
    <property type="entry name" value="EF_HAND_1"/>
    <property type="match status" value="1"/>
</dbReference>
<proteinExistence type="inferred from homology"/>
<protein>
    <recommendedName>
        <fullName evidence="3">Mechanosensitive ion channel protein</fullName>
    </recommendedName>
</protein>
<sequence length="689" mass="78245">MGRRTTTRNLDVDQTEALAYDGDDNTPSKIGQYLHRVHSASVIARYALYILPVSMLLAVPMIVTANAPYRADGIRLLGLFIWIEIIWLTFWACRITSKAMPFVFQAACGLLSSGIRKYSLVLQTLEIPTSILLWCIIAFAATDVIFVFDKEDYHHQKKGQWVRVLKHICQASIIAAAIFVVEKTIIQLISIAYYQKQYAHKIRESKRLIRLLDLLYDASRTLFPEFGREFAREDIEIHRETFIDLRAKMETNGISLGSKVLGGVHRARDKVTAAIGTIASDVTGRHISNTSNAHSIVSKALETERASKALARRLFSSLCSVGQEAIYKQDVLEVLGPGREADSEEIFNILDRDGNGDVSIDEMTMLIVGCGRERKDRASSIQDISSAIAVLDRIMTIIVIIASGFIYAIFFSKTLVTKSLQLWASVSGLSFMIGGTVTEFIACCIFLFVKHPYDVGDRINITNPQMEESELVVKHISLMYTIFNRVDNEAIVQIPHNVANKFWIENITRSKAMKERISLCVSYLTSMEDILTLRQEMEHFVTAPENSHDFLPDFDIELQTIQDLRSLELRIEIRHKSNWASDKVRLHRRNKFLCELLEALRRVGIERPGDTPGPDNPSYVVELRNDETMEFKKEKQEKVKERKIKQGRVTLEEVLPTGLNAAQEMFPGLKKRSVLEQEQGRRPSMWSPI</sequence>
<evidence type="ECO:0000313" key="6">
    <source>
        <dbReference type="EMBL" id="EMF08449.1"/>
    </source>
</evidence>
<accession>M3ASI0</accession>
<evidence type="ECO:0000256" key="2">
    <source>
        <dbReference type="ARBA" id="ARBA00008017"/>
    </source>
</evidence>
<feature type="transmembrane region" description="Helical" evidence="4">
    <location>
        <begin position="73"/>
        <end position="92"/>
    </location>
</feature>
<dbReference type="EMBL" id="KB456271">
    <property type="protein sequence ID" value="EMF08449.1"/>
    <property type="molecule type" value="Genomic_DNA"/>
</dbReference>
<dbReference type="GO" id="GO:0006874">
    <property type="term" value="P:intracellular calcium ion homeostasis"/>
    <property type="evidence" value="ECO:0007669"/>
    <property type="project" value="TreeGrafter"/>
</dbReference>
<dbReference type="InterPro" id="IPR058650">
    <property type="entry name" value="Msy1/2-like"/>
</dbReference>
<evidence type="ECO:0000256" key="3">
    <source>
        <dbReference type="PIRNR" id="PIRNR017209"/>
    </source>
</evidence>
<dbReference type="GO" id="GO:0005262">
    <property type="term" value="F:calcium channel activity"/>
    <property type="evidence" value="ECO:0007669"/>
    <property type="project" value="TreeGrafter"/>
</dbReference>
<feature type="transmembrane region" description="Helical" evidence="4">
    <location>
        <begin position="422"/>
        <end position="449"/>
    </location>
</feature>
<dbReference type="InterPro" id="IPR002048">
    <property type="entry name" value="EF_hand_dom"/>
</dbReference>
<dbReference type="RefSeq" id="XP_016756570.1">
    <property type="nucleotide sequence ID" value="XM_016909266.1"/>
</dbReference>
<feature type="domain" description="EF-hand" evidence="5">
    <location>
        <begin position="338"/>
        <end position="373"/>
    </location>
</feature>
<dbReference type="Proteomes" id="UP000016931">
    <property type="component" value="Unassembled WGS sequence"/>
</dbReference>
<dbReference type="OrthoDB" id="544685at2759"/>
<dbReference type="GeneID" id="27906403"/>
<reference evidence="6 7" key="1">
    <citation type="journal article" date="2012" name="PLoS Pathog.">
        <title>Diverse lifestyles and strategies of plant pathogenesis encoded in the genomes of eighteen Dothideomycetes fungi.</title>
        <authorList>
            <person name="Ohm R.A."/>
            <person name="Feau N."/>
            <person name="Henrissat B."/>
            <person name="Schoch C.L."/>
            <person name="Horwitz B.A."/>
            <person name="Barry K.W."/>
            <person name="Condon B.J."/>
            <person name="Copeland A.C."/>
            <person name="Dhillon B."/>
            <person name="Glaser F."/>
            <person name="Hesse C.N."/>
            <person name="Kosti I."/>
            <person name="LaButti K."/>
            <person name="Lindquist E.A."/>
            <person name="Lucas S."/>
            <person name="Salamov A.A."/>
            <person name="Bradshaw R.E."/>
            <person name="Ciuffetti L."/>
            <person name="Hamelin R.C."/>
            <person name="Kema G.H.J."/>
            <person name="Lawrence C."/>
            <person name="Scott J.A."/>
            <person name="Spatafora J.W."/>
            <person name="Turgeon B.G."/>
            <person name="de Wit P.J.G.M."/>
            <person name="Zhong S."/>
            <person name="Goodwin S.B."/>
            <person name="Grigoriev I.V."/>
        </authorList>
    </citation>
    <scope>NUCLEOTIDE SEQUENCE [LARGE SCALE GENOMIC DNA]</scope>
    <source>
        <strain evidence="6 7">SO2202</strain>
    </source>
</reference>
<dbReference type="InterPro" id="IPR016688">
    <property type="entry name" value="MscS-like_plants/fungi"/>
</dbReference>
<dbReference type="PANTHER" id="PTHR31323">
    <property type="entry name" value="MECHANOSENSITIVE ION CHANNEL PROTEIN MSY2"/>
    <property type="match status" value="1"/>
</dbReference>
<dbReference type="PANTHER" id="PTHR31323:SF14">
    <property type="entry name" value="MECHANOSENSITIVE ION CHANNEL PROTEIN MSY2"/>
    <property type="match status" value="1"/>
</dbReference>
<dbReference type="Pfam" id="PF25886">
    <property type="entry name" value="Msy1"/>
    <property type="match status" value="1"/>
</dbReference>
<name>M3ASI0_SPHMS</name>
<comment type="subcellular location">
    <subcellularLocation>
        <location evidence="1">Endomembrane system</location>
        <topology evidence="1">Multi-pass membrane protein</topology>
    </subcellularLocation>
    <subcellularLocation>
        <location evidence="3">Endoplasmic reticulum membrane</location>
    </subcellularLocation>
</comment>
<dbReference type="eggNOG" id="KOG4629">
    <property type="taxonomic scope" value="Eukaryota"/>
</dbReference>
<comment type="similarity">
    <text evidence="2 3">Belongs to the MscS (TC 1.A.23) family.</text>
</comment>